<evidence type="ECO:0000313" key="4">
    <source>
        <dbReference type="Proteomes" id="UP000233597"/>
    </source>
</evidence>
<evidence type="ECO:0000256" key="2">
    <source>
        <dbReference type="ARBA" id="ARBA00022679"/>
    </source>
</evidence>
<dbReference type="EMBL" id="NWTK01000003">
    <property type="protein sequence ID" value="PKR55107.1"/>
    <property type="molecule type" value="Genomic_DNA"/>
</dbReference>
<organism evidence="3 4">
    <name type="scientific">Thalassospira marina</name>
    <dbReference type="NCBI Taxonomy" id="2048283"/>
    <lineage>
        <taxon>Bacteria</taxon>
        <taxon>Pseudomonadati</taxon>
        <taxon>Pseudomonadota</taxon>
        <taxon>Alphaproteobacteria</taxon>
        <taxon>Rhodospirillales</taxon>
        <taxon>Thalassospiraceae</taxon>
        <taxon>Thalassospira</taxon>
    </lineage>
</organism>
<keyword evidence="2 3" id="KW-0808">Transferase</keyword>
<dbReference type="InterPro" id="IPR038375">
    <property type="entry name" value="NDUFAF7_sf"/>
</dbReference>
<accession>A0A2N3KX69</accession>
<reference evidence="3 4" key="1">
    <citation type="submission" date="2017-09" db="EMBL/GenBank/DDBJ databases">
        <title>Biodiversity and function of Thalassospira species in the particle-attached aromatic-hydrocarbon-degrading consortia from the surface seawater of the South China Sea.</title>
        <authorList>
            <person name="Dong C."/>
            <person name="Liu R."/>
            <person name="Shao Z."/>
        </authorList>
    </citation>
    <scope>NUCLEOTIDE SEQUENCE [LARGE SCALE GENOMIC DNA]</scope>
    <source>
        <strain evidence="3 4">CSC1P2</strain>
    </source>
</reference>
<dbReference type="InterPro" id="IPR029063">
    <property type="entry name" value="SAM-dependent_MTases_sf"/>
</dbReference>
<name>A0A2N3KX69_9PROT</name>
<dbReference type="Proteomes" id="UP000233597">
    <property type="component" value="Unassembled WGS sequence"/>
</dbReference>
<keyword evidence="1 3" id="KW-0489">Methyltransferase</keyword>
<dbReference type="PANTHER" id="PTHR12049">
    <property type="entry name" value="PROTEIN ARGININE METHYLTRANSFERASE NDUFAF7, MITOCHONDRIAL"/>
    <property type="match status" value="1"/>
</dbReference>
<evidence type="ECO:0000256" key="1">
    <source>
        <dbReference type="ARBA" id="ARBA00022603"/>
    </source>
</evidence>
<dbReference type="OrthoDB" id="9794208at2"/>
<dbReference type="AlphaFoldDB" id="A0A2N3KX69"/>
<dbReference type="GO" id="GO:0032259">
    <property type="term" value="P:methylation"/>
    <property type="evidence" value="ECO:0007669"/>
    <property type="project" value="UniProtKB-KW"/>
</dbReference>
<dbReference type="Gene3D" id="3.40.50.12710">
    <property type="match status" value="1"/>
</dbReference>
<dbReference type="RefSeq" id="WP_101264950.1">
    <property type="nucleotide sequence ID" value="NZ_NWTK01000003.1"/>
</dbReference>
<gene>
    <name evidence="3" type="ORF">COO20_06905</name>
</gene>
<sequence length="377" mass="40770">MSDKENQTPALLDHLKRRISITGPISVADYMTEALAHPQWGYYRKQDPFGQAGDFVTAPEISQMFGELIGLWAAVTWQQMGSPSRLQLVELGPGRGTLMADALRAVRNVPGLSDALTVRFVETSPVLRARQQTAIMPYGIPAVWHDSFDEIPEAQNAPMVVIANEFFDALPVRQFQFCKDGWRERLVAISAETGELCFTNGALAPMTDALVPVKLRPTAKVGDVFEASPVGVAIANQIAHRLNRDGGAALMIDYGHPHSAFGDTLQALRNHKFHPVLSQPGDADLTTHVDFGALARTFSQADARTGAVLGQGTFLKMLGIEQRAELLKQSASTDQAAAIDAALNRLINADQMGTLFKVLIAYGRETAPPPCVSGAEG</sequence>
<dbReference type="GO" id="GO:0035243">
    <property type="term" value="F:protein-arginine omega-N symmetric methyltransferase activity"/>
    <property type="evidence" value="ECO:0007669"/>
    <property type="project" value="TreeGrafter"/>
</dbReference>
<evidence type="ECO:0000313" key="3">
    <source>
        <dbReference type="EMBL" id="PKR55107.1"/>
    </source>
</evidence>
<protein>
    <submittedName>
        <fullName evidence="3">Methyltransferase</fullName>
    </submittedName>
</protein>
<proteinExistence type="predicted"/>
<dbReference type="PANTHER" id="PTHR12049:SF7">
    <property type="entry name" value="PROTEIN ARGININE METHYLTRANSFERASE NDUFAF7, MITOCHONDRIAL"/>
    <property type="match status" value="1"/>
</dbReference>
<comment type="caution">
    <text evidence="3">The sequence shown here is derived from an EMBL/GenBank/DDBJ whole genome shotgun (WGS) entry which is preliminary data.</text>
</comment>
<dbReference type="InterPro" id="IPR003788">
    <property type="entry name" value="NDUFAF7"/>
</dbReference>
<dbReference type="Pfam" id="PF02636">
    <property type="entry name" value="Methyltransf_28"/>
    <property type="match status" value="1"/>
</dbReference>
<dbReference type="SUPFAM" id="SSF53335">
    <property type="entry name" value="S-adenosyl-L-methionine-dependent methyltransferases"/>
    <property type="match status" value="1"/>
</dbReference>